<reference evidence="3" key="2">
    <citation type="submission" date="2019-07" db="EMBL/GenBank/DDBJ databases">
        <authorList>
            <person name="Seetharam A."/>
            <person name="Woodhouse M."/>
            <person name="Cannon E."/>
        </authorList>
    </citation>
    <scope>NUCLEOTIDE SEQUENCE [LARGE SCALE GENOMIC DNA]</scope>
    <source>
        <strain evidence="3">cv. B73</strain>
    </source>
</reference>
<feature type="compositionally biased region" description="Basic and acidic residues" evidence="1">
    <location>
        <begin position="340"/>
        <end position="351"/>
    </location>
</feature>
<feature type="compositionally biased region" description="Low complexity" evidence="1">
    <location>
        <begin position="649"/>
        <end position="658"/>
    </location>
</feature>
<dbReference type="OrthoDB" id="1909644at2759"/>
<feature type="compositionally biased region" description="Low complexity" evidence="1">
    <location>
        <begin position="686"/>
        <end position="695"/>
    </location>
</feature>
<feature type="compositionally biased region" description="Basic and acidic residues" evidence="1">
    <location>
        <begin position="278"/>
        <end position="291"/>
    </location>
</feature>
<dbReference type="PANTHER" id="PTHR46702:SF2">
    <property type="entry name" value="DNA LIGASE (DUF1666)"/>
    <property type="match status" value="1"/>
</dbReference>
<dbReference type="Proteomes" id="UP000007305">
    <property type="component" value="Chromosome 8"/>
</dbReference>
<feature type="region of interest" description="Disordered" evidence="1">
    <location>
        <begin position="336"/>
        <end position="392"/>
    </location>
</feature>
<reference evidence="3" key="3">
    <citation type="submission" date="2021-05" db="UniProtKB">
        <authorList>
            <consortium name="EnsemblPlants"/>
        </authorList>
    </citation>
    <scope>IDENTIFICATION</scope>
    <source>
        <strain evidence="3">cv. B73</strain>
    </source>
</reference>
<dbReference type="InParanoid" id="A0A804QJF2"/>
<dbReference type="GeneID" id="103634786"/>
<evidence type="ECO:0000313" key="4">
    <source>
        <dbReference type="Proteomes" id="UP000007305"/>
    </source>
</evidence>
<dbReference type="PANTHER" id="PTHR46702">
    <property type="entry name" value="DNA LIGASE (DUF1666)-RELATED"/>
    <property type="match status" value="1"/>
</dbReference>
<evidence type="ECO:0000256" key="1">
    <source>
        <dbReference type="SAM" id="MobiDB-lite"/>
    </source>
</evidence>
<keyword evidence="2" id="KW-0472">Membrane</keyword>
<keyword evidence="4" id="KW-1185">Reference proteome</keyword>
<keyword evidence="2" id="KW-1133">Transmembrane helix</keyword>
<feature type="compositionally biased region" description="Low complexity" evidence="1">
    <location>
        <begin position="360"/>
        <end position="379"/>
    </location>
</feature>
<accession>A0A804QJF2</accession>
<dbReference type="KEGG" id="zma:103634786"/>
<reference evidence="4" key="1">
    <citation type="journal article" date="2009" name="Science">
        <title>The B73 maize genome: complexity, diversity, and dynamics.</title>
        <authorList>
            <person name="Schnable P.S."/>
            <person name="Ware D."/>
            <person name="Fulton R.S."/>
            <person name="Stein J.C."/>
            <person name="Wei F."/>
            <person name="Pasternak S."/>
            <person name="Liang C."/>
            <person name="Zhang J."/>
            <person name="Fulton L."/>
            <person name="Graves T.A."/>
            <person name="Minx P."/>
            <person name="Reily A.D."/>
            <person name="Courtney L."/>
            <person name="Kruchowski S.S."/>
            <person name="Tomlinson C."/>
            <person name="Strong C."/>
            <person name="Delehaunty K."/>
            <person name="Fronick C."/>
            <person name="Courtney B."/>
            <person name="Rock S.M."/>
            <person name="Belter E."/>
            <person name="Du F."/>
            <person name="Kim K."/>
            <person name="Abbott R.M."/>
            <person name="Cotton M."/>
            <person name="Levy A."/>
            <person name="Marchetto P."/>
            <person name="Ochoa K."/>
            <person name="Jackson S.M."/>
            <person name="Gillam B."/>
            <person name="Chen W."/>
            <person name="Yan L."/>
            <person name="Higginbotham J."/>
            <person name="Cardenas M."/>
            <person name="Waligorski J."/>
            <person name="Applebaum E."/>
            <person name="Phelps L."/>
            <person name="Falcone J."/>
            <person name="Kanchi K."/>
            <person name="Thane T."/>
            <person name="Scimone A."/>
            <person name="Thane N."/>
            <person name="Henke J."/>
            <person name="Wang T."/>
            <person name="Ruppert J."/>
            <person name="Shah N."/>
            <person name="Rotter K."/>
            <person name="Hodges J."/>
            <person name="Ingenthron E."/>
            <person name="Cordes M."/>
            <person name="Kohlberg S."/>
            <person name="Sgro J."/>
            <person name="Delgado B."/>
            <person name="Mead K."/>
            <person name="Chinwalla A."/>
            <person name="Leonard S."/>
            <person name="Crouse K."/>
            <person name="Collura K."/>
            <person name="Kudrna D."/>
            <person name="Currie J."/>
            <person name="He R."/>
            <person name="Angelova A."/>
            <person name="Rajasekar S."/>
            <person name="Mueller T."/>
            <person name="Lomeli R."/>
            <person name="Scara G."/>
            <person name="Ko A."/>
            <person name="Delaney K."/>
            <person name="Wissotski M."/>
            <person name="Lopez G."/>
            <person name="Campos D."/>
            <person name="Braidotti M."/>
            <person name="Ashley E."/>
            <person name="Golser W."/>
            <person name="Kim H."/>
            <person name="Lee S."/>
            <person name="Lin J."/>
            <person name="Dujmic Z."/>
            <person name="Kim W."/>
            <person name="Talag J."/>
            <person name="Zuccolo A."/>
            <person name="Fan C."/>
            <person name="Sebastian A."/>
            <person name="Kramer M."/>
            <person name="Spiegel L."/>
            <person name="Nascimento L."/>
            <person name="Zutavern T."/>
            <person name="Miller B."/>
            <person name="Ambroise C."/>
            <person name="Muller S."/>
            <person name="Spooner W."/>
            <person name="Narechania A."/>
            <person name="Ren L."/>
            <person name="Wei S."/>
            <person name="Kumari S."/>
            <person name="Faga B."/>
            <person name="Levy M.J."/>
            <person name="McMahan L."/>
            <person name="Van Buren P."/>
            <person name="Vaughn M.W."/>
            <person name="Ying K."/>
            <person name="Yeh C.-T."/>
            <person name="Emrich S.J."/>
            <person name="Jia Y."/>
            <person name="Kalyanaraman A."/>
            <person name="Hsia A.-P."/>
            <person name="Barbazuk W.B."/>
            <person name="Baucom R.S."/>
            <person name="Brutnell T.P."/>
            <person name="Carpita N.C."/>
            <person name="Chaparro C."/>
            <person name="Chia J.-M."/>
            <person name="Deragon J.-M."/>
            <person name="Estill J.C."/>
            <person name="Fu Y."/>
            <person name="Jeddeloh J.A."/>
            <person name="Han Y."/>
            <person name="Lee H."/>
            <person name="Li P."/>
            <person name="Lisch D.R."/>
            <person name="Liu S."/>
            <person name="Liu Z."/>
            <person name="Nagel D.H."/>
            <person name="McCann M.C."/>
            <person name="SanMiguel P."/>
            <person name="Myers A.M."/>
            <person name="Nettleton D."/>
            <person name="Nguyen J."/>
            <person name="Penning B.W."/>
            <person name="Ponnala L."/>
            <person name="Schneider K.L."/>
            <person name="Schwartz D.C."/>
            <person name="Sharma A."/>
            <person name="Soderlund C."/>
            <person name="Springer N.M."/>
            <person name="Sun Q."/>
            <person name="Wang H."/>
            <person name="Waterman M."/>
            <person name="Westerman R."/>
            <person name="Wolfgruber T.K."/>
            <person name="Yang L."/>
            <person name="Yu Y."/>
            <person name="Zhang L."/>
            <person name="Zhou S."/>
            <person name="Zhu Q."/>
            <person name="Bennetzen J.L."/>
            <person name="Dawe R.K."/>
            <person name="Jiang J."/>
            <person name="Jiang N."/>
            <person name="Presting G.G."/>
            <person name="Wessler S.R."/>
            <person name="Aluru S."/>
            <person name="Martienssen R.A."/>
            <person name="Clifton S.W."/>
            <person name="McCombie W.R."/>
            <person name="Wing R.A."/>
            <person name="Wilson R.K."/>
        </authorList>
    </citation>
    <scope>NUCLEOTIDE SEQUENCE [LARGE SCALE GENOMIC DNA]</scope>
    <source>
        <strain evidence="4">cv. B73</strain>
    </source>
</reference>
<dbReference type="RefSeq" id="XP_008655601.1">
    <property type="nucleotide sequence ID" value="XM_008657379.4"/>
</dbReference>
<feature type="region of interest" description="Disordered" evidence="1">
    <location>
        <begin position="188"/>
        <end position="232"/>
    </location>
</feature>
<feature type="region of interest" description="Disordered" evidence="1">
    <location>
        <begin position="266"/>
        <end position="308"/>
    </location>
</feature>
<evidence type="ECO:0000313" key="3">
    <source>
        <dbReference type="EnsemblPlants" id="Zm00001eb335110_P005"/>
    </source>
</evidence>
<keyword evidence="2" id="KW-0812">Transmembrane</keyword>
<dbReference type="Gramene" id="Zm00001eb335110_T005">
    <property type="protein sequence ID" value="Zm00001eb335110_P005"/>
    <property type="gene ID" value="Zm00001eb335110"/>
</dbReference>
<sequence>MRMRNASGSSWCSRVAVLQQVLGAQASPHGFGVGAGALHLQRLGAATAPAGVESADDAVMPPAPPPLLFRALASLNLLLLVGYLLLVLLAKLFARLHHRRAAAEDRASSGWYDGRRCDHRRRRAEATATDDEEYAAADTVEGQQPDALFWFDEAVFEDSAALLMLGDEGKDHHLYAAASTRCLQQVESTSTFPAEESARISPRTESPSPSSIDAERMQRAQEEEEAKGIVAVQHAPTTTVVLEPEQRSAPAAPVVVAVPPEHVSIELGNKQQESDGGEDGRRDADADRAEHEEEAAPPPQGGRFPQGCHDVRLFVNSRALADTRKLLLEGVVAGGGAHGRLQDESGKDRNGGDSSRFGASSTLTSESTSKSSVEWQSSTLTKDSETEYPFSSSSRRSSARWESYTLFRKYDEDMVYFHRVGAQKLTETESFRSIKYQPRSMSERIVHRLTTPKPPTPSAAIGLRDPYPELERAYVAQVCLTWEALNWSYTSFRRRNGGDGNLAARCCPARVAQEFQQFQVLLHRFVESEPYECGRRPEVYARMKNSTPKLLLVPEFRDEDDEKDDLISAVQFLLILEESIRTFMAFLRADKRSRYEMFREMVKKRRASAAVDQTLVVTLKKANKKKLCVPCMMDGMWWPAGDCSEEEAAQGPDAAAAVPEEDEAEGGGGAVRPAGPHRPQGGGAGAARAGGHRPAAALVRGEDEQGPGRSGGQDAEGPCPSLLPCTLTGTCWLLLLLLLVLDNSLV</sequence>
<evidence type="ECO:0000256" key="2">
    <source>
        <dbReference type="SAM" id="Phobius"/>
    </source>
</evidence>
<dbReference type="InterPro" id="IPR012870">
    <property type="entry name" value="DUF1666"/>
</dbReference>
<feature type="transmembrane region" description="Helical" evidence="2">
    <location>
        <begin position="67"/>
        <end position="90"/>
    </location>
</feature>
<feature type="region of interest" description="Disordered" evidence="1">
    <location>
        <begin position="643"/>
        <end position="695"/>
    </location>
</feature>
<dbReference type="AlphaFoldDB" id="A0A804QJF2"/>
<proteinExistence type="predicted"/>
<organism evidence="3 4">
    <name type="scientific">Zea mays</name>
    <name type="common">Maize</name>
    <dbReference type="NCBI Taxonomy" id="4577"/>
    <lineage>
        <taxon>Eukaryota</taxon>
        <taxon>Viridiplantae</taxon>
        <taxon>Streptophyta</taxon>
        <taxon>Embryophyta</taxon>
        <taxon>Tracheophyta</taxon>
        <taxon>Spermatophyta</taxon>
        <taxon>Magnoliopsida</taxon>
        <taxon>Liliopsida</taxon>
        <taxon>Poales</taxon>
        <taxon>Poaceae</taxon>
        <taxon>PACMAD clade</taxon>
        <taxon>Panicoideae</taxon>
        <taxon>Andropogonodae</taxon>
        <taxon>Andropogoneae</taxon>
        <taxon>Tripsacinae</taxon>
        <taxon>Zea</taxon>
    </lineage>
</organism>
<gene>
    <name evidence="3" type="primary">LOC103634786</name>
</gene>
<dbReference type="Pfam" id="PF07891">
    <property type="entry name" value="DUF1666"/>
    <property type="match status" value="1"/>
</dbReference>
<protein>
    <submittedName>
        <fullName evidence="3">Uncharacterized protein</fullName>
    </submittedName>
</protein>
<dbReference type="EnsemblPlants" id="Zm00001eb335110_T005">
    <property type="protein sequence ID" value="Zm00001eb335110_P005"/>
    <property type="gene ID" value="Zm00001eb335110"/>
</dbReference>
<name>A0A804QJF2_MAIZE</name>